<evidence type="ECO:0000313" key="2">
    <source>
        <dbReference type="Proteomes" id="UP000234752"/>
    </source>
</evidence>
<keyword evidence="2" id="KW-1185">Reference proteome</keyword>
<accession>A0A2K9NFP5</accession>
<dbReference type="AlphaFoldDB" id="A0A2K9NFP5"/>
<dbReference type="EMBL" id="CP025612">
    <property type="protein sequence ID" value="AUN31950.1"/>
    <property type="molecule type" value="Genomic_DNA"/>
</dbReference>
<dbReference type="KEGG" id="ncb:C0V82_16095"/>
<dbReference type="Proteomes" id="UP000234752">
    <property type="component" value="Chromosome eg_2"/>
</dbReference>
<proteinExistence type="predicted"/>
<sequence>MVAVRRQTAVSPQTWVNAVVPACVRQYGAAELVGGILQGDFEVIVAHSALAEAGFPVPPKDGDRVVRNPTIVDGEFVPGGGVTLTVKHPGDRGGAIGYWMQARGGGVG</sequence>
<gene>
    <name evidence="1" type="ORF">C0V82_16095</name>
</gene>
<evidence type="ECO:0000313" key="1">
    <source>
        <dbReference type="EMBL" id="AUN31950.1"/>
    </source>
</evidence>
<protein>
    <submittedName>
        <fullName evidence="1">Uncharacterized protein</fullName>
    </submittedName>
</protein>
<organism evidence="1 2">
    <name type="scientific">Niveispirillum cyanobacteriorum</name>
    <dbReference type="NCBI Taxonomy" id="1612173"/>
    <lineage>
        <taxon>Bacteria</taxon>
        <taxon>Pseudomonadati</taxon>
        <taxon>Pseudomonadota</taxon>
        <taxon>Alphaproteobacteria</taxon>
        <taxon>Rhodospirillales</taxon>
        <taxon>Azospirillaceae</taxon>
        <taxon>Niveispirillum</taxon>
    </lineage>
</organism>
<name>A0A2K9NFP5_9PROT</name>
<reference evidence="1 2" key="1">
    <citation type="submission" date="2017-12" db="EMBL/GenBank/DDBJ databases">
        <title>Genomes of bacteria within cyanobacterial aggregates.</title>
        <authorList>
            <person name="Cai H."/>
        </authorList>
    </citation>
    <scope>NUCLEOTIDE SEQUENCE [LARGE SCALE GENOMIC DNA]</scope>
    <source>
        <strain evidence="1 2">TH16</strain>
    </source>
</reference>